<evidence type="ECO:0000313" key="9">
    <source>
        <dbReference type="EMBL" id="KAI5411741.1"/>
    </source>
</evidence>
<feature type="DNA-binding region" description="Homeobox" evidence="3">
    <location>
        <begin position="20"/>
        <end position="83"/>
    </location>
</feature>
<dbReference type="Gene3D" id="3.30.70.890">
    <property type="entry name" value="GHMP kinase, C-terminal domain"/>
    <property type="match status" value="1"/>
</dbReference>
<keyword evidence="3 4" id="KW-0371">Homeobox</keyword>
<dbReference type="SUPFAM" id="SSF54211">
    <property type="entry name" value="Ribosomal protein S5 domain 2-like"/>
    <property type="match status" value="1"/>
</dbReference>
<evidence type="ECO:0000256" key="3">
    <source>
        <dbReference type="PROSITE-ProRule" id="PRU00108"/>
    </source>
</evidence>
<dbReference type="InterPro" id="IPR041431">
    <property type="entry name" value="Mvd1_C"/>
</dbReference>
<dbReference type="Gene3D" id="1.10.10.60">
    <property type="entry name" value="Homeodomain-like"/>
    <property type="match status" value="1"/>
</dbReference>
<dbReference type="SUPFAM" id="SSF46689">
    <property type="entry name" value="Homeodomain-like"/>
    <property type="match status" value="1"/>
</dbReference>
<dbReference type="PANTHER" id="PTHR45950:SF10">
    <property type="entry name" value="HOMEOBOX-LEUCINE ZIPPER PROTEIN REVOLUTA"/>
    <property type="match status" value="1"/>
</dbReference>
<dbReference type="Pfam" id="PF00046">
    <property type="entry name" value="Homeodomain"/>
    <property type="match status" value="1"/>
</dbReference>
<gene>
    <name evidence="9" type="ORF">KIW84_056711</name>
</gene>
<dbReference type="CDD" id="cd00086">
    <property type="entry name" value="homeodomain"/>
    <property type="match status" value="1"/>
</dbReference>
<keyword evidence="3 4" id="KW-0238">DNA-binding</keyword>
<dbReference type="SUPFAM" id="SSF57756">
    <property type="entry name" value="Retrovirus zinc finger-like domains"/>
    <property type="match status" value="1"/>
</dbReference>
<dbReference type="InterPro" id="IPR044830">
    <property type="entry name" value="HD-Zip_III"/>
</dbReference>
<comment type="subcellular location">
    <subcellularLocation>
        <location evidence="1 3 4">Nucleus</location>
    </subcellularLocation>
</comment>
<organism evidence="9 10">
    <name type="scientific">Pisum sativum</name>
    <name type="common">Garden pea</name>
    <name type="synonym">Lathyrus oleraceus</name>
    <dbReference type="NCBI Taxonomy" id="3888"/>
    <lineage>
        <taxon>Eukaryota</taxon>
        <taxon>Viridiplantae</taxon>
        <taxon>Streptophyta</taxon>
        <taxon>Embryophyta</taxon>
        <taxon>Tracheophyta</taxon>
        <taxon>Spermatophyta</taxon>
        <taxon>Magnoliopsida</taxon>
        <taxon>eudicotyledons</taxon>
        <taxon>Gunneridae</taxon>
        <taxon>Pentapetalae</taxon>
        <taxon>rosids</taxon>
        <taxon>fabids</taxon>
        <taxon>Fabales</taxon>
        <taxon>Fabaceae</taxon>
        <taxon>Papilionoideae</taxon>
        <taxon>50 kb inversion clade</taxon>
        <taxon>NPAAA clade</taxon>
        <taxon>Hologalegina</taxon>
        <taxon>IRL clade</taxon>
        <taxon>Fabeae</taxon>
        <taxon>Lathyrus</taxon>
    </lineage>
</organism>
<dbReference type="SMART" id="SM00389">
    <property type="entry name" value="HOX"/>
    <property type="match status" value="1"/>
</dbReference>
<dbReference type="InterPro" id="IPR001356">
    <property type="entry name" value="HD"/>
</dbReference>
<feature type="compositionally biased region" description="Low complexity" evidence="6">
    <location>
        <begin position="132"/>
        <end position="147"/>
    </location>
</feature>
<dbReference type="InterPro" id="IPR036875">
    <property type="entry name" value="Znf_CCHC_sf"/>
</dbReference>
<feature type="domain" description="Homeobox" evidence="7">
    <location>
        <begin position="18"/>
        <end position="82"/>
    </location>
</feature>
<feature type="coiled-coil region" evidence="5">
    <location>
        <begin position="88"/>
        <end position="126"/>
    </location>
</feature>
<evidence type="ECO:0000259" key="7">
    <source>
        <dbReference type="PROSITE" id="PS50071"/>
    </source>
</evidence>
<dbReference type="GO" id="GO:0005634">
    <property type="term" value="C:nucleus"/>
    <property type="evidence" value="ECO:0007669"/>
    <property type="project" value="UniProtKB-SubCell"/>
</dbReference>
<comment type="caution">
    <text evidence="9">The sequence shown here is derived from an EMBL/GenBank/DDBJ whole genome shotgun (WGS) entry which is preliminary data.</text>
</comment>
<keyword evidence="10" id="KW-1185">Reference proteome</keyword>
<dbReference type="PROSITE" id="PS50848">
    <property type="entry name" value="START"/>
    <property type="match status" value="1"/>
</dbReference>
<feature type="region of interest" description="Disordered" evidence="6">
    <location>
        <begin position="130"/>
        <end position="158"/>
    </location>
</feature>
<dbReference type="GO" id="GO:0008289">
    <property type="term" value="F:lipid binding"/>
    <property type="evidence" value="ECO:0007669"/>
    <property type="project" value="InterPro"/>
</dbReference>
<dbReference type="PROSITE" id="PS50071">
    <property type="entry name" value="HOMEOBOX_2"/>
    <property type="match status" value="1"/>
</dbReference>
<accession>A0A9D5ALH9</accession>
<dbReference type="PANTHER" id="PTHR45950">
    <property type="entry name" value="HOMEOBOX-LEUCINE ZIPPER PROTEIN ATHB-14"/>
    <property type="match status" value="1"/>
</dbReference>
<dbReference type="InterPro" id="IPR020568">
    <property type="entry name" value="Ribosomal_Su5_D2-typ_SF"/>
</dbReference>
<dbReference type="Pfam" id="PF01852">
    <property type="entry name" value="START"/>
    <property type="match status" value="1"/>
</dbReference>
<dbReference type="AlphaFoldDB" id="A0A9D5ALH9"/>
<dbReference type="EMBL" id="JAMSHJ010000005">
    <property type="protein sequence ID" value="KAI5411741.1"/>
    <property type="molecule type" value="Genomic_DNA"/>
</dbReference>
<reference evidence="9 10" key="1">
    <citation type="journal article" date="2022" name="Nat. Genet.">
        <title>Improved pea reference genome and pan-genome highlight genomic features and evolutionary characteristics.</title>
        <authorList>
            <person name="Yang T."/>
            <person name="Liu R."/>
            <person name="Luo Y."/>
            <person name="Hu S."/>
            <person name="Wang D."/>
            <person name="Wang C."/>
            <person name="Pandey M.K."/>
            <person name="Ge S."/>
            <person name="Xu Q."/>
            <person name="Li N."/>
            <person name="Li G."/>
            <person name="Huang Y."/>
            <person name="Saxena R.K."/>
            <person name="Ji Y."/>
            <person name="Li M."/>
            <person name="Yan X."/>
            <person name="He Y."/>
            <person name="Liu Y."/>
            <person name="Wang X."/>
            <person name="Xiang C."/>
            <person name="Varshney R.K."/>
            <person name="Ding H."/>
            <person name="Gao S."/>
            <person name="Zong X."/>
        </authorList>
    </citation>
    <scope>NUCLEOTIDE SEQUENCE [LARGE SCALE GENOMIC DNA]</scope>
    <source>
        <strain evidence="9 10">cv. Zhongwan 6</strain>
    </source>
</reference>
<dbReference type="CDD" id="cd14686">
    <property type="entry name" value="bZIP"/>
    <property type="match status" value="1"/>
</dbReference>
<sequence>MEMAVAQQQRDNSIERHIDSSGKYVHYTAEQIEALEKVYVECSKPSSLRRQQLIRECPVLGNIEPKQIKVWFQNRRCREKQRKEGSQLQTVNRKLAAMNKLLTEENERLQKQVSELVNENGFMRQQLQPAVSAAPNADGNGNDSAAATPRSTMRDANSPAGFQSIAEETLTEFLSKATGTAVEWVQMPGMKPGPDSVGIFAISQGCNGVAARACGLVSLEPSKIVEILKDRSTWFRDCRSSEMFTMFSTGNGGTIELLYTQTYSPMTLSTARNFWTLRYTTNLDNGIYALGKLMNVKEDESQLSAIARQGSGSACRSLFGGFVKWIMGKEENGSDSLAVQLADEKHWDELVIVIAVVSSRQKETSSTSGMRETVETSLLLQHRAKESKEASHVKGSKNDLDDEEMDFIIKRFWYLSKKNKRFFGKSTGFKGSNSREKKDDGKGCFNRKKPGHFIVDCPEVQTDK</sequence>
<evidence type="ECO:0000259" key="8">
    <source>
        <dbReference type="PROSITE" id="PS50848"/>
    </source>
</evidence>
<proteinExistence type="predicted"/>
<feature type="region of interest" description="Disordered" evidence="6">
    <location>
        <begin position="425"/>
        <end position="451"/>
    </location>
</feature>
<protein>
    <submittedName>
        <fullName evidence="9">Uncharacterized protein</fullName>
    </submittedName>
</protein>
<dbReference type="SUPFAM" id="SSF55961">
    <property type="entry name" value="Bet v1-like"/>
    <property type="match status" value="1"/>
</dbReference>
<dbReference type="InterPro" id="IPR014721">
    <property type="entry name" value="Ribsml_uS5_D2-typ_fold_subgr"/>
</dbReference>
<dbReference type="SUPFAM" id="SSF55060">
    <property type="entry name" value="GHMP Kinase, C-terminal domain"/>
    <property type="match status" value="1"/>
</dbReference>
<name>A0A9D5ALH9_PEA</name>
<evidence type="ECO:0000256" key="2">
    <source>
        <dbReference type="ARBA" id="ARBA00023054"/>
    </source>
</evidence>
<feature type="compositionally biased region" description="Basic and acidic residues" evidence="6">
    <location>
        <begin position="433"/>
        <end position="442"/>
    </location>
</feature>
<dbReference type="Pfam" id="PF18376">
    <property type="entry name" value="MDD_C"/>
    <property type="match status" value="1"/>
</dbReference>
<keyword evidence="2 5" id="KW-0175">Coiled coil</keyword>
<dbReference type="Gene3D" id="3.30.230.10">
    <property type="match status" value="1"/>
</dbReference>
<dbReference type="GO" id="GO:0008270">
    <property type="term" value="F:zinc ion binding"/>
    <property type="evidence" value="ECO:0007669"/>
    <property type="project" value="InterPro"/>
</dbReference>
<dbReference type="InterPro" id="IPR009057">
    <property type="entry name" value="Homeodomain-like_sf"/>
</dbReference>
<dbReference type="Gramene" id="Psat05G0671100-T1">
    <property type="protein sequence ID" value="KAI5411741.1"/>
    <property type="gene ID" value="KIW84_056711"/>
</dbReference>
<evidence type="ECO:0000256" key="6">
    <source>
        <dbReference type="SAM" id="MobiDB-lite"/>
    </source>
</evidence>
<feature type="domain" description="START" evidence="8">
    <location>
        <begin position="155"/>
        <end position="290"/>
    </location>
</feature>
<evidence type="ECO:0000256" key="4">
    <source>
        <dbReference type="RuleBase" id="RU000682"/>
    </source>
</evidence>
<evidence type="ECO:0000256" key="1">
    <source>
        <dbReference type="ARBA" id="ARBA00004123"/>
    </source>
</evidence>
<evidence type="ECO:0000256" key="5">
    <source>
        <dbReference type="SAM" id="Coils"/>
    </source>
</evidence>
<dbReference type="Proteomes" id="UP001058974">
    <property type="component" value="Chromosome 5"/>
</dbReference>
<dbReference type="InterPro" id="IPR036554">
    <property type="entry name" value="GHMP_kinase_C_sf"/>
</dbReference>
<dbReference type="GO" id="GO:0003677">
    <property type="term" value="F:DNA binding"/>
    <property type="evidence" value="ECO:0007669"/>
    <property type="project" value="UniProtKB-UniRule"/>
</dbReference>
<keyword evidence="3 4" id="KW-0539">Nucleus</keyword>
<dbReference type="SMART" id="SM00234">
    <property type="entry name" value="START"/>
    <property type="match status" value="1"/>
</dbReference>
<dbReference type="InterPro" id="IPR002913">
    <property type="entry name" value="START_lipid-bd_dom"/>
</dbReference>
<dbReference type="GO" id="GO:0003700">
    <property type="term" value="F:DNA-binding transcription factor activity"/>
    <property type="evidence" value="ECO:0007669"/>
    <property type="project" value="InterPro"/>
</dbReference>
<evidence type="ECO:0000313" key="10">
    <source>
        <dbReference type="Proteomes" id="UP001058974"/>
    </source>
</evidence>